<dbReference type="EMBL" id="JACHEJ010000011">
    <property type="protein sequence ID" value="MBB6181666.1"/>
    <property type="molecule type" value="Genomic_DNA"/>
</dbReference>
<proteinExistence type="inferred from homology"/>
<evidence type="ECO:0000313" key="3">
    <source>
        <dbReference type="EMBL" id="MBB6181666.1"/>
    </source>
</evidence>
<evidence type="ECO:0000256" key="1">
    <source>
        <dbReference type="ARBA" id="ARBA00006817"/>
    </source>
</evidence>
<dbReference type="Gene3D" id="3.30.530.20">
    <property type="match status" value="1"/>
</dbReference>
<protein>
    <submittedName>
        <fullName evidence="3">Uncharacterized protein YndB with AHSA1/START domain</fullName>
    </submittedName>
</protein>
<comment type="caution">
    <text evidence="3">The sequence shown here is derived from an EMBL/GenBank/DDBJ whole genome shotgun (WGS) entry which is preliminary data.</text>
</comment>
<keyword evidence="4" id="KW-1185">Reference proteome</keyword>
<dbReference type="AlphaFoldDB" id="A0A7W9Z1Y6"/>
<dbReference type="Pfam" id="PF08327">
    <property type="entry name" value="AHSA1"/>
    <property type="match status" value="1"/>
</dbReference>
<sequence length="153" mass="17185">MDGQSQYHRHFTLERLYPNCRAHTWSAWSIREKKAAWLGSARLEMDFSVGGIERSGFRDSMGEHVSEGRYFEIKEGERIVFAYSMAVNGRVHTVSLATILFEDEGGGTRLTYTEQMCVIPPSDGAEGREHGWGALLDGLAGFLAADVKRVRLE</sequence>
<dbReference type="RefSeq" id="WP_172977872.1">
    <property type="nucleotide sequence ID" value="NZ_JACHEJ010000011.1"/>
</dbReference>
<dbReference type="Proteomes" id="UP000535501">
    <property type="component" value="Unassembled WGS sequence"/>
</dbReference>
<accession>A0A7W9Z1Y6</accession>
<dbReference type="InterPro" id="IPR013538">
    <property type="entry name" value="ASHA1/2-like_C"/>
</dbReference>
<evidence type="ECO:0000259" key="2">
    <source>
        <dbReference type="Pfam" id="PF08327"/>
    </source>
</evidence>
<evidence type="ECO:0000313" key="4">
    <source>
        <dbReference type="Proteomes" id="UP000535501"/>
    </source>
</evidence>
<name>A0A7W9Z1Y6_9HYPH</name>
<organism evidence="3 4">
    <name type="scientific">Pseudorhizobium flavum</name>
    <dbReference type="NCBI Taxonomy" id="1335061"/>
    <lineage>
        <taxon>Bacteria</taxon>
        <taxon>Pseudomonadati</taxon>
        <taxon>Pseudomonadota</taxon>
        <taxon>Alphaproteobacteria</taxon>
        <taxon>Hyphomicrobiales</taxon>
        <taxon>Rhizobiaceae</taxon>
        <taxon>Rhizobium/Agrobacterium group</taxon>
        <taxon>Pseudorhizobium</taxon>
    </lineage>
</organism>
<dbReference type="InterPro" id="IPR023393">
    <property type="entry name" value="START-like_dom_sf"/>
</dbReference>
<comment type="similarity">
    <text evidence="1">Belongs to the AHA1 family.</text>
</comment>
<reference evidence="3 4" key="1">
    <citation type="submission" date="2020-08" db="EMBL/GenBank/DDBJ databases">
        <title>Genomic Encyclopedia of Type Strains, Phase IV (KMG-IV): sequencing the most valuable type-strain genomes for metagenomic binning, comparative biology and taxonomic classification.</title>
        <authorList>
            <person name="Goeker M."/>
        </authorList>
    </citation>
    <scope>NUCLEOTIDE SEQUENCE [LARGE SCALE GENOMIC DNA]</scope>
    <source>
        <strain evidence="3 4">DSM 102134</strain>
    </source>
</reference>
<gene>
    <name evidence="3" type="ORF">HNQ75_003654</name>
</gene>
<feature type="domain" description="Activator of Hsp90 ATPase homologue 1/2-like C-terminal" evidence="2">
    <location>
        <begin position="24"/>
        <end position="143"/>
    </location>
</feature>
<dbReference type="SUPFAM" id="SSF55961">
    <property type="entry name" value="Bet v1-like"/>
    <property type="match status" value="1"/>
</dbReference>